<dbReference type="Gramene" id="Kaladp1001s0005.2.v1.1">
    <property type="protein sequence ID" value="Kaladp1001s0005.2.v1.1"/>
    <property type="gene ID" value="Kaladp1001s0005.v1.1"/>
</dbReference>
<organism evidence="1 2">
    <name type="scientific">Kalanchoe fedtschenkoi</name>
    <name type="common">Lavender scallops</name>
    <name type="synonym">South American air plant</name>
    <dbReference type="NCBI Taxonomy" id="63787"/>
    <lineage>
        <taxon>Eukaryota</taxon>
        <taxon>Viridiplantae</taxon>
        <taxon>Streptophyta</taxon>
        <taxon>Embryophyta</taxon>
        <taxon>Tracheophyta</taxon>
        <taxon>Spermatophyta</taxon>
        <taxon>Magnoliopsida</taxon>
        <taxon>eudicotyledons</taxon>
        <taxon>Gunneridae</taxon>
        <taxon>Pentapetalae</taxon>
        <taxon>Saxifragales</taxon>
        <taxon>Crassulaceae</taxon>
        <taxon>Kalanchoe</taxon>
    </lineage>
</organism>
<sequence>MTPQYTNLYAQGTPMLIANFTFGHGAQLKTDGKYNGAYFIILLIFPNLLRSPPGYSFRQ</sequence>
<protein>
    <submittedName>
        <fullName evidence="1">Uncharacterized protein</fullName>
    </submittedName>
</protein>
<evidence type="ECO:0000313" key="2">
    <source>
        <dbReference type="Proteomes" id="UP000594263"/>
    </source>
</evidence>
<accession>A0A7N0VLJ9</accession>
<dbReference type="Proteomes" id="UP000594263">
    <property type="component" value="Unplaced"/>
</dbReference>
<dbReference type="AlphaFoldDB" id="A0A7N0VLJ9"/>
<keyword evidence="2" id="KW-1185">Reference proteome</keyword>
<reference evidence="1" key="1">
    <citation type="submission" date="2021-01" db="UniProtKB">
        <authorList>
            <consortium name="EnsemblPlants"/>
        </authorList>
    </citation>
    <scope>IDENTIFICATION</scope>
</reference>
<dbReference type="EnsemblPlants" id="Kaladp1001s0005.2.v1.1">
    <property type="protein sequence ID" value="Kaladp1001s0005.2.v1.1"/>
    <property type="gene ID" value="Kaladp1001s0005.v1.1"/>
</dbReference>
<evidence type="ECO:0000313" key="1">
    <source>
        <dbReference type="EnsemblPlants" id="Kaladp1001s0005.1.v1.1"/>
    </source>
</evidence>
<dbReference type="EnsemblPlants" id="Kaladp1001s0005.1.v1.1">
    <property type="protein sequence ID" value="Kaladp1001s0005.1.v1.1"/>
    <property type="gene ID" value="Kaladp1001s0005.v1.1"/>
</dbReference>
<name>A0A7N0VLJ9_KALFE</name>
<proteinExistence type="predicted"/>
<dbReference type="Gramene" id="Kaladp1001s0005.1.v1.1">
    <property type="protein sequence ID" value="Kaladp1001s0005.1.v1.1"/>
    <property type="gene ID" value="Kaladp1001s0005.v1.1"/>
</dbReference>